<dbReference type="SUPFAM" id="SSF56112">
    <property type="entry name" value="Protein kinase-like (PK-like)"/>
    <property type="match status" value="1"/>
</dbReference>
<reference evidence="9" key="1">
    <citation type="submission" date="2013-07" db="EMBL/GenBank/DDBJ databases">
        <title>The genome of Eucalyptus grandis.</title>
        <authorList>
            <person name="Schmutz J."/>
            <person name="Hayes R."/>
            <person name="Myburg A."/>
            <person name="Tuskan G."/>
            <person name="Grattapaglia D."/>
            <person name="Rokhsar D.S."/>
        </authorList>
    </citation>
    <scope>NUCLEOTIDE SEQUENCE</scope>
    <source>
        <tissue evidence="9">Leaf extractions</tissue>
    </source>
</reference>
<evidence type="ECO:0000256" key="4">
    <source>
        <dbReference type="ARBA" id="ARBA00022741"/>
    </source>
</evidence>
<dbReference type="PANTHER" id="PTHR48016">
    <property type="entry name" value="MAP KINASE KINASE KINASE SSK2-RELATED-RELATED"/>
    <property type="match status" value="1"/>
</dbReference>
<keyword evidence="4" id="KW-0547">Nucleotide-binding</keyword>
<dbReference type="InterPro" id="IPR050538">
    <property type="entry name" value="MAP_kinase_kinase_kinase"/>
</dbReference>
<keyword evidence="6" id="KW-0067">ATP-binding</keyword>
<proteinExistence type="inferred from homology"/>
<dbReference type="GO" id="GO:0004674">
    <property type="term" value="F:protein serine/threonine kinase activity"/>
    <property type="evidence" value="ECO:0007669"/>
    <property type="project" value="UniProtKB-KW"/>
</dbReference>
<dbReference type="Gene3D" id="1.10.510.10">
    <property type="entry name" value="Transferase(Phosphotransferase) domain 1"/>
    <property type="match status" value="2"/>
</dbReference>
<dbReference type="InterPro" id="IPR000719">
    <property type="entry name" value="Prot_kinase_dom"/>
</dbReference>
<dbReference type="EMBL" id="KK198759">
    <property type="protein sequence ID" value="KCW63042.1"/>
    <property type="molecule type" value="Genomic_DNA"/>
</dbReference>
<organism evidence="9">
    <name type="scientific">Eucalyptus grandis</name>
    <name type="common">Flooded gum</name>
    <dbReference type="NCBI Taxonomy" id="71139"/>
    <lineage>
        <taxon>Eukaryota</taxon>
        <taxon>Viridiplantae</taxon>
        <taxon>Streptophyta</taxon>
        <taxon>Embryophyta</taxon>
        <taxon>Tracheophyta</taxon>
        <taxon>Spermatophyta</taxon>
        <taxon>Magnoliopsida</taxon>
        <taxon>eudicotyledons</taxon>
        <taxon>Gunneridae</taxon>
        <taxon>Pentapetalae</taxon>
        <taxon>rosids</taxon>
        <taxon>malvids</taxon>
        <taxon>Myrtales</taxon>
        <taxon>Myrtaceae</taxon>
        <taxon>Myrtoideae</taxon>
        <taxon>Eucalypteae</taxon>
        <taxon>Eucalyptus</taxon>
    </lineage>
</organism>
<dbReference type="Pfam" id="PF00069">
    <property type="entry name" value="Pkinase"/>
    <property type="match status" value="1"/>
</dbReference>
<evidence type="ECO:0000313" key="9">
    <source>
        <dbReference type="EMBL" id="KCW63042.1"/>
    </source>
</evidence>
<evidence type="ECO:0000256" key="2">
    <source>
        <dbReference type="ARBA" id="ARBA00022527"/>
    </source>
</evidence>
<dbReference type="Gramene" id="KCW63042">
    <property type="protein sequence ID" value="KCW63042"/>
    <property type="gene ID" value="EUGRSUZ_G00630"/>
</dbReference>
<feature type="domain" description="Protein kinase" evidence="8">
    <location>
        <begin position="1"/>
        <end position="141"/>
    </location>
</feature>
<evidence type="ECO:0000256" key="3">
    <source>
        <dbReference type="ARBA" id="ARBA00022679"/>
    </source>
</evidence>
<protein>
    <recommendedName>
        <fullName evidence="8">Protein kinase domain-containing protein</fullName>
    </recommendedName>
</protein>
<dbReference type="PROSITE" id="PS50011">
    <property type="entry name" value="PROTEIN_KINASE_DOM"/>
    <property type="match status" value="1"/>
</dbReference>
<keyword evidence="3" id="KW-0808">Transferase</keyword>
<dbReference type="SMART" id="SM00220">
    <property type="entry name" value="S_TKc"/>
    <property type="match status" value="1"/>
</dbReference>
<evidence type="ECO:0000256" key="1">
    <source>
        <dbReference type="ARBA" id="ARBA00006529"/>
    </source>
</evidence>
<evidence type="ECO:0000256" key="7">
    <source>
        <dbReference type="SAM" id="MobiDB-lite"/>
    </source>
</evidence>
<name>A0A059B9Z6_EUCGR</name>
<dbReference type="GO" id="GO:0005524">
    <property type="term" value="F:ATP binding"/>
    <property type="evidence" value="ECO:0007669"/>
    <property type="project" value="UniProtKB-KW"/>
</dbReference>
<dbReference type="InterPro" id="IPR008271">
    <property type="entry name" value="Ser/Thr_kinase_AS"/>
</dbReference>
<dbReference type="AlphaFoldDB" id="A0A059B9Z6"/>
<dbReference type="PANTHER" id="PTHR48016:SF29">
    <property type="entry name" value="MITOGEN-ACTIVATED PROTEIN KINASE KINASE KINASE 1-RELATED"/>
    <property type="match status" value="1"/>
</dbReference>
<sequence>MTEGSLATLYHKYELRDSQVSEFTRQILNGLKYLHDQKVVHRDIKCANILVHASGSVKLADFGLAKATEMNAARTSIGSAFWMAPEVVNPKPQALYRIGRGKLPPVPQSLSSNARDFILKCLQKYPEDRPSAEELLGHPFVSKPPTTGFASPLFNDK</sequence>
<comment type="similarity">
    <text evidence="1">Belongs to the protein kinase superfamily. STE Ser/Thr protein kinase family. MAP kinase kinase kinase subfamily.</text>
</comment>
<keyword evidence="2" id="KW-0723">Serine/threonine-protein kinase</keyword>
<dbReference type="PROSITE" id="PS00108">
    <property type="entry name" value="PROTEIN_KINASE_ST"/>
    <property type="match status" value="1"/>
</dbReference>
<gene>
    <name evidence="9" type="ORF">EUGRSUZ_G00630</name>
</gene>
<evidence type="ECO:0000256" key="6">
    <source>
        <dbReference type="ARBA" id="ARBA00022840"/>
    </source>
</evidence>
<accession>A0A059B9Z6</accession>
<evidence type="ECO:0000259" key="8">
    <source>
        <dbReference type="PROSITE" id="PS50011"/>
    </source>
</evidence>
<dbReference type="InterPro" id="IPR011009">
    <property type="entry name" value="Kinase-like_dom_sf"/>
</dbReference>
<feature type="region of interest" description="Disordered" evidence="7">
    <location>
        <begin position="135"/>
        <end position="157"/>
    </location>
</feature>
<evidence type="ECO:0000256" key="5">
    <source>
        <dbReference type="ARBA" id="ARBA00022777"/>
    </source>
</evidence>
<keyword evidence="5" id="KW-0418">Kinase</keyword>